<keyword evidence="5" id="KW-0539">Nucleus</keyword>
<feature type="domain" description="BHLH" evidence="7">
    <location>
        <begin position="109"/>
        <end position="152"/>
    </location>
</feature>
<dbReference type="SUPFAM" id="SSF49329">
    <property type="entry name" value="Cu,Zn superoxide dismutase-like"/>
    <property type="match status" value="1"/>
</dbReference>
<evidence type="ECO:0000313" key="8">
    <source>
        <dbReference type="EMBL" id="GFZ17873.1"/>
    </source>
</evidence>
<comment type="subcellular location">
    <subcellularLocation>
        <location evidence="1">Nucleus</location>
    </subcellularLocation>
</comment>
<keyword evidence="9" id="KW-1185">Reference proteome</keyword>
<accession>A0A7J0H439</accession>
<dbReference type="GO" id="GO:0006801">
    <property type="term" value="P:superoxide metabolic process"/>
    <property type="evidence" value="ECO:0007669"/>
    <property type="project" value="InterPro"/>
</dbReference>
<sequence length="360" mass="39340">MDDTNFEQFIDLIRGESSDCIVKFCPNYDCEHIRNCLDDNLLGTVQENLFGFHSAAMSTPNSAIDTLQLAVDGDGKDGEEENNMEEEFSGTTTTITTPKKKKGDRSRTLVSERRRRGGMKEKLYALRALMDKASIVGDAVPYVQNLQMQAKKLKSEIAGLESSLAGGGRNQQGMSGVQRRSRGGSITLQGSRVPHEIKCSELEFGHPFREIHIDIYFTSPTTVKVCNYRTNSGTPWVPSGAHFNPNKMTHGAPEDEIRHAGDLGNIVANAEGVAEATIVDKQIPLSGPNSVVGRAFVVHELEDDLGKGGHELSLTTGNAGGRLACVARSPDDEDLSWLNTLLEYKFGTVKQLLPLRNGVF</sequence>
<dbReference type="PANTHER" id="PTHR10003">
    <property type="entry name" value="SUPEROXIDE DISMUTASE CU-ZN -RELATED"/>
    <property type="match status" value="1"/>
</dbReference>
<keyword evidence="2" id="KW-0186">Copper</keyword>
<dbReference type="GO" id="GO:0046983">
    <property type="term" value="F:protein dimerization activity"/>
    <property type="evidence" value="ECO:0007669"/>
    <property type="project" value="InterPro"/>
</dbReference>
<organism evidence="8 9">
    <name type="scientific">Actinidia rufa</name>
    <dbReference type="NCBI Taxonomy" id="165716"/>
    <lineage>
        <taxon>Eukaryota</taxon>
        <taxon>Viridiplantae</taxon>
        <taxon>Streptophyta</taxon>
        <taxon>Embryophyta</taxon>
        <taxon>Tracheophyta</taxon>
        <taxon>Spermatophyta</taxon>
        <taxon>Magnoliopsida</taxon>
        <taxon>eudicotyledons</taxon>
        <taxon>Gunneridae</taxon>
        <taxon>Pentapetalae</taxon>
        <taxon>asterids</taxon>
        <taxon>Ericales</taxon>
        <taxon>Actinidiaceae</taxon>
        <taxon>Actinidia</taxon>
    </lineage>
</organism>
<evidence type="ECO:0000256" key="6">
    <source>
        <dbReference type="SAM" id="MobiDB-lite"/>
    </source>
</evidence>
<evidence type="ECO:0000313" key="9">
    <source>
        <dbReference type="Proteomes" id="UP000585474"/>
    </source>
</evidence>
<dbReference type="SUPFAM" id="SSF47459">
    <property type="entry name" value="HLH, helix-loop-helix DNA-binding domain"/>
    <property type="match status" value="1"/>
</dbReference>
<reference evidence="8 9" key="1">
    <citation type="submission" date="2019-07" db="EMBL/GenBank/DDBJ databases">
        <title>De Novo Assembly of kiwifruit Actinidia rufa.</title>
        <authorList>
            <person name="Sugita-Konishi S."/>
            <person name="Sato K."/>
            <person name="Mori E."/>
            <person name="Abe Y."/>
            <person name="Kisaki G."/>
            <person name="Hamano K."/>
            <person name="Suezawa K."/>
            <person name="Otani M."/>
            <person name="Fukuda T."/>
            <person name="Manabe T."/>
            <person name="Gomi K."/>
            <person name="Tabuchi M."/>
            <person name="Akimitsu K."/>
            <person name="Kataoka I."/>
        </authorList>
    </citation>
    <scope>NUCLEOTIDE SEQUENCE [LARGE SCALE GENOMIC DNA]</scope>
    <source>
        <strain evidence="9">cv. Fuchu</strain>
    </source>
</reference>
<evidence type="ECO:0000256" key="1">
    <source>
        <dbReference type="ARBA" id="ARBA00004123"/>
    </source>
</evidence>
<dbReference type="OrthoDB" id="1886792at2759"/>
<feature type="region of interest" description="Disordered" evidence="6">
    <location>
        <begin position="76"/>
        <end position="105"/>
    </location>
</feature>
<keyword evidence="3" id="KW-0805">Transcription regulation</keyword>
<dbReference type="AlphaFoldDB" id="A0A7J0H439"/>
<evidence type="ECO:0000256" key="5">
    <source>
        <dbReference type="ARBA" id="ARBA00023242"/>
    </source>
</evidence>
<feature type="compositionally biased region" description="Acidic residues" evidence="6">
    <location>
        <begin position="77"/>
        <end position="88"/>
    </location>
</feature>
<gene>
    <name evidence="8" type="ORF">Acr_26g0011430</name>
</gene>
<evidence type="ECO:0000256" key="3">
    <source>
        <dbReference type="ARBA" id="ARBA00023015"/>
    </source>
</evidence>
<dbReference type="Gene3D" id="4.10.280.10">
    <property type="entry name" value="Helix-loop-helix DNA-binding domain"/>
    <property type="match status" value="1"/>
</dbReference>
<name>A0A7J0H439_9ERIC</name>
<evidence type="ECO:0000259" key="7">
    <source>
        <dbReference type="SMART" id="SM00353"/>
    </source>
</evidence>
<dbReference type="GO" id="GO:0005634">
    <property type="term" value="C:nucleus"/>
    <property type="evidence" value="ECO:0007669"/>
    <property type="project" value="UniProtKB-SubCell"/>
</dbReference>
<keyword evidence="4" id="KW-0804">Transcription</keyword>
<comment type="caution">
    <text evidence="8">The sequence shown here is derived from an EMBL/GenBank/DDBJ whole genome shotgun (WGS) entry which is preliminary data.</text>
</comment>
<dbReference type="InterPro" id="IPR036638">
    <property type="entry name" value="HLH_DNA-bd_sf"/>
</dbReference>
<dbReference type="InterPro" id="IPR001424">
    <property type="entry name" value="SOD_Cu_Zn_dom"/>
</dbReference>
<protein>
    <submittedName>
        <fullName evidence="8">Copper/zinc superoxide dismutase 2</fullName>
    </submittedName>
</protein>
<dbReference type="Gene3D" id="2.60.40.200">
    <property type="entry name" value="Superoxide dismutase, copper/zinc binding domain"/>
    <property type="match status" value="1"/>
</dbReference>
<dbReference type="InterPro" id="IPR011598">
    <property type="entry name" value="bHLH_dom"/>
</dbReference>
<dbReference type="SMART" id="SM00353">
    <property type="entry name" value="HLH"/>
    <property type="match status" value="1"/>
</dbReference>
<dbReference type="InterPro" id="IPR024134">
    <property type="entry name" value="SOD_Cu/Zn_/chaperone"/>
</dbReference>
<evidence type="ECO:0000256" key="4">
    <source>
        <dbReference type="ARBA" id="ARBA00023163"/>
    </source>
</evidence>
<dbReference type="Proteomes" id="UP000585474">
    <property type="component" value="Unassembled WGS sequence"/>
</dbReference>
<dbReference type="InterPro" id="IPR036423">
    <property type="entry name" value="SOD-like_Cu/Zn_dom_sf"/>
</dbReference>
<dbReference type="Pfam" id="PF00080">
    <property type="entry name" value="Sod_Cu"/>
    <property type="match status" value="1"/>
</dbReference>
<dbReference type="EMBL" id="BJWL01000026">
    <property type="protein sequence ID" value="GFZ17873.1"/>
    <property type="molecule type" value="Genomic_DNA"/>
</dbReference>
<dbReference type="PRINTS" id="PR00068">
    <property type="entry name" value="CUZNDISMTASE"/>
</dbReference>
<dbReference type="CDD" id="cd00305">
    <property type="entry name" value="Cu-Zn_Superoxide_Dismutase"/>
    <property type="match status" value="1"/>
</dbReference>
<evidence type="ECO:0000256" key="2">
    <source>
        <dbReference type="ARBA" id="ARBA00023008"/>
    </source>
</evidence>
<proteinExistence type="predicted"/>
<dbReference type="GO" id="GO:0005507">
    <property type="term" value="F:copper ion binding"/>
    <property type="evidence" value="ECO:0007669"/>
    <property type="project" value="InterPro"/>
</dbReference>
<feature type="region of interest" description="Disordered" evidence="6">
    <location>
        <begin position="163"/>
        <end position="187"/>
    </location>
</feature>